<evidence type="ECO:0000313" key="19">
    <source>
        <dbReference type="EMBL" id="MDQ0202979.1"/>
    </source>
</evidence>
<keyword evidence="11" id="KW-0598">Phosphotransferase system</keyword>
<dbReference type="InterPro" id="IPR004718">
    <property type="entry name" value="PTS_IIC_mtl"/>
</dbReference>
<dbReference type="PROSITE" id="PS51104">
    <property type="entry name" value="PTS_EIIC_TYPE_2"/>
    <property type="match status" value="1"/>
</dbReference>
<dbReference type="InterPro" id="IPR013011">
    <property type="entry name" value="PTS_EIIB_2"/>
</dbReference>
<keyword evidence="14 16" id="KW-0472">Membrane</keyword>
<evidence type="ECO:0000256" key="1">
    <source>
        <dbReference type="ARBA" id="ARBA00001655"/>
    </source>
</evidence>
<reference evidence="19 20" key="1">
    <citation type="submission" date="2023-07" db="EMBL/GenBank/DDBJ databases">
        <title>Genomic Encyclopedia of Type Strains, Phase IV (KMG-IV): sequencing the most valuable type-strain genomes for metagenomic binning, comparative biology and taxonomic classification.</title>
        <authorList>
            <person name="Goeker M."/>
        </authorList>
    </citation>
    <scope>NUCLEOTIDE SEQUENCE [LARGE SCALE GENOMIC DNA]</scope>
    <source>
        <strain evidence="19 20">DSM 16980</strain>
    </source>
</reference>
<evidence type="ECO:0000259" key="18">
    <source>
        <dbReference type="PROSITE" id="PS51104"/>
    </source>
</evidence>
<keyword evidence="13 16" id="KW-1133">Transmembrane helix</keyword>
<dbReference type="NCBIfam" id="NF011663">
    <property type="entry name" value="PRK15083.1"/>
    <property type="match status" value="1"/>
</dbReference>
<dbReference type="InterPro" id="IPR036095">
    <property type="entry name" value="PTS_EIIB-like_sf"/>
</dbReference>
<dbReference type="InterPro" id="IPR003501">
    <property type="entry name" value="PTS_EIIB_2/3"/>
</dbReference>
<evidence type="ECO:0000256" key="12">
    <source>
        <dbReference type="ARBA" id="ARBA00022692"/>
    </source>
</evidence>
<keyword evidence="7" id="KW-1003">Cell membrane</keyword>
<organism evidence="19 20">
    <name type="scientific">Pectinatus haikarae</name>
    <dbReference type="NCBI Taxonomy" id="349096"/>
    <lineage>
        <taxon>Bacteria</taxon>
        <taxon>Bacillati</taxon>
        <taxon>Bacillota</taxon>
        <taxon>Negativicutes</taxon>
        <taxon>Selenomonadales</taxon>
        <taxon>Selenomonadaceae</taxon>
        <taxon>Pectinatus</taxon>
    </lineage>
</organism>
<feature type="transmembrane region" description="Helical" evidence="16">
    <location>
        <begin position="333"/>
        <end position="355"/>
    </location>
</feature>
<evidence type="ECO:0000256" key="16">
    <source>
        <dbReference type="SAM" id="Phobius"/>
    </source>
</evidence>
<evidence type="ECO:0000256" key="3">
    <source>
        <dbReference type="ARBA" id="ARBA00004651"/>
    </source>
</evidence>
<dbReference type="EC" id="2.7.1.197" evidence="4"/>
<accession>A0ABT9Y757</accession>
<dbReference type="InterPro" id="IPR013014">
    <property type="entry name" value="PTS_EIIC_2"/>
</dbReference>
<evidence type="ECO:0000256" key="15">
    <source>
        <dbReference type="ARBA" id="ARBA00033349"/>
    </source>
</evidence>
<feature type="transmembrane region" description="Helical" evidence="16">
    <location>
        <begin position="36"/>
        <end position="63"/>
    </location>
</feature>
<gene>
    <name evidence="19" type="ORF">J2S01_000675</name>
</gene>
<feature type="transmembrane region" description="Helical" evidence="16">
    <location>
        <begin position="154"/>
        <end position="175"/>
    </location>
</feature>
<keyword evidence="12 16" id="KW-0812">Transmembrane</keyword>
<evidence type="ECO:0000256" key="13">
    <source>
        <dbReference type="ARBA" id="ARBA00022989"/>
    </source>
</evidence>
<dbReference type="InterPro" id="IPR029503">
    <property type="entry name" value="PTS_EIIB_mannitol"/>
</dbReference>
<dbReference type="Gene3D" id="3.40.50.2300">
    <property type="match status" value="1"/>
</dbReference>
<feature type="transmembrane region" description="Helical" evidence="16">
    <location>
        <begin position="99"/>
        <end position="124"/>
    </location>
</feature>
<evidence type="ECO:0000256" key="10">
    <source>
        <dbReference type="ARBA" id="ARBA00022679"/>
    </source>
</evidence>
<feature type="domain" description="PTS EIIC type-2" evidence="18">
    <location>
        <begin position="33"/>
        <end position="362"/>
    </location>
</feature>
<keyword evidence="20" id="KW-1185">Reference proteome</keyword>
<comment type="subcellular location">
    <subcellularLocation>
        <location evidence="3">Cell membrane</location>
        <topology evidence="3">Multi-pass membrane protein</topology>
    </subcellularLocation>
</comment>
<dbReference type="SUPFAM" id="SSF52794">
    <property type="entry name" value="PTS system IIB component-like"/>
    <property type="match status" value="1"/>
</dbReference>
<dbReference type="EMBL" id="JAUSUE010000003">
    <property type="protein sequence ID" value="MDQ0202979.1"/>
    <property type="molecule type" value="Genomic_DNA"/>
</dbReference>
<evidence type="ECO:0000256" key="4">
    <source>
        <dbReference type="ARBA" id="ARBA00011909"/>
    </source>
</evidence>
<dbReference type="InterPro" id="IPR003352">
    <property type="entry name" value="PTS_EIIC"/>
</dbReference>
<keyword evidence="6" id="KW-0813">Transport</keyword>
<dbReference type="PANTHER" id="PTHR30181">
    <property type="entry name" value="MANNITOL PERMEASE IIC COMPONENT"/>
    <property type="match status" value="1"/>
</dbReference>
<dbReference type="PROSITE" id="PS51099">
    <property type="entry name" value="PTS_EIIB_TYPE_2"/>
    <property type="match status" value="1"/>
</dbReference>
<feature type="domain" description="PTS EIIB type-2" evidence="17">
    <location>
        <begin position="402"/>
        <end position="494"/>
    </location>
</feature>
<comment type="caution">
    <text evidence="19">The sequence shown here is derived from an EMBL/GenBank/DDBJ whole genome shotgun (WGS) entry which is preliminary data.</text>
</comment>
<evidence type="ECO:0000256" key="6">
    <source>
        <dbReference type="ARBA" id="ARBA00022448"/>
    </source>
</evidence>
<feature type="transmembrane region" description="Helical" evidence="16">
    <location>
        <begin position="267"/>
        <end position="285"/>
    </location>
</feature>
<protein>
    <recommendedName>
        <fullName evidence="5">PTS system mannitol-specific EIICB component</fullName>
        <ecNumber evidence="4">2.7.1.197</ecNumber>
    </recommendedName>
    <alternativeName>
        <fullName evidence="15">EIICB-Mtl</fullName>
    </alternativeName>
</protein>
<evidence type="ECO:0000256" key="14">
    <source>
        <dbReference type="ARBA" id="ARBA00023136"/>
    </source>
</evidence>
<sequence length="494" mass="52914">MSSIKIEKEDESMENVVNTMQKSSIVKIRIQKFGRFLAGMVIPNISAFIAFGLVTSLFIPTGWYPNEKLAELVGPLVKTLLPLLIGYTGGRIVNGERGAVVGVLATLGLVVGAQIPMFMGAMVMGPLGGYLIKKFDDIVDGRVKSGFEMIVNNFSAGILGGILMIFSFLVIGPIVQNINIVISGIMQQFIQANLLPLSAILIEPAKVLFLNNAIDHGILGPLGIQQTVTQGKSILFLLVTNPGPGLGLLLAYWMYGKGTMKDSVPGAILIHFFGGIHEIYFPYVLMNPLTIIGVIAGGITGTLIFTLFQTGLVATPSPGSIFALMAMTPRGNFIPVLSGVAVSSIVSFLVSAIFVRMSKGQGDLQEAIKTRDSIKNPGNILDQIIPMEVSESRREAAELPVRKIVVACDAGMGSSAMSAAVLAKKIKKAGLDITVEHASIQRIPDDADIVVTHIELTGSARKVRPDKKHISISDYINAPEYDALVTELEKNNKK</sequence>
<feature type="transmembrane region" description="Helical" evidence="16">
    <location>
        <begin position="292"/>
        <end position="313"/>
    </location>
</feature>
<name>A0ABT9Y757_9FIRM</name>
<evidence type="ECO:0000259" key="17">
    <source>
        <dbReference type="PROSITE" id="PS51099"/>
    </source>
</evidence>
<dbReference type="Proteomes" id="UP001239167">
    <property type="component" value="Unassembled WGS sequence"/>
</dbReference>
<comment type="function">
    <text evidence="2">The phosphoenolpyruvate-dependent sugar phosphotransferase system (sugar PTS), a major carbohydrate active transport system, catalyzes the phosphorylation of incoming sugar substrates concomitantly with their translocation across the cell membrane. The enzyme II CmtAB PTS system is involved in D-mannitol transport.</text>
</comment>
<evidence type="ECO:0000256" key="9">
    <source>
        <dbReference type="ARBA" id="ARBA00022597"/>
    </source>
</evidence>
<feature type="transmembrane region" description="Helical" evidence="16">
    <location>
        <begin position="234"/>
        <end position="255"/>
    </location>
</feature>
<keyword evidence="9" id="KW-0762">Sugar transport</keyword>
<evidence type="ECO:0000256" key="8">
    <source>
        <dbReference type="ARBA" id="ARBA00022553"/>
    </source>
</evidence>
<dbReference type="CDD" id="cd05567">
    <property type="entry name" value="PTS_IIB_mannitol"/>
    <property type="match status" value="1"/>
</dbReference>
<keyword evidence="8" id="KW-0597">Phosphoprotein</keyword>
<evidence type="ECO:0000256" key="5">
    <source>
        <dbReference type="ARBA" id="ARBA00021825"/>
    </source>
</evidence>
<dbReference type="PANTHER" id="PTHR30181:SF2">
    <property type="entry name" value="PTS SYSTEM MANNITOL-SPECIFIC EIICBA COMPONENT"/>
    <property type="match status" value="1"/>
</dbReference>
<evidence type="ECO:0000313" key="20">
    <source>
        <dbReference type="Proteomes" id="UP001239167"/>
    </source>
</evidence>
<keyword evidence="10" id="KW-0808">Transferase</keyword>
<evidence type="ECO:0000256" key="11">
    <source>
        <dbReference type="ARBA" id="ARBA00022683"/>
    </source>
</evidence>
<comment type="catalytic activity">
    <reaction evidence="1">
        <text>D-mannitol(out) + N(pros)-phospho-L-histidyl-[protein] = D-mannitol 1-phosphate(in) + L-histidyl-[protein]</text>
        <dbReference type="Rhea" id="RHEA:33363"/>
        <dbReference type="Rhea" id="RHEA-COMP:9745"/>
        <dbReference type="Rhea" id="RHEA-COMP:9746"/>
        <dbReference type="ChEBI" id="CHEBI:16899"/>
        <dbReference type="ChEBI" id="CHEBI:29979"/>
        <dbReference type="ChEBI" id="CHEBI:61381"/>
        <dbReference type="ChEBI" id="CHEBI:64837"/>
        <dbReference type="EC" id="2.7.1.197"/>
    </reaction>
</comment>
<dbReference type="Pfam" id="PF02302">
    <property type="entry name" value="PTS_IIB"/>
    <property type="match status" value="1"/>
</dbReference>
<evidence type="ECO:0000256" key="7">
    <source>
        <dbReference type="ARBA" id="ARBA00022475"/>
    </source>
</evidence>
<dbReference type="InterPro" id="IPR050893">
    <property type="entry name" value="Sugar_PTS"/>
</dbReference>
<feature type="transmembrane region" description="Helical" evidence="16">
    <location>
        <begin position="69"/>
        <end position="87"/>
    </location>
</feature>
<proteinExistence type="predicted"/>
<dbReference type="NCBIfam" id="TIGR00851">
    <property type="entry name" value="mtlA"/>
    <property type="match status" value="1"/>
</dbReference>
<evidence type="ECO:0000256" key="2">
    <source>
        <dbReference type="ARBA" id="ARBA00002434"/>
    </source>
</evidence>
<dbReference type="Pfam" id="PF02378">
    <property type="entry name" value="PTS_EIIC"/>
    <property type="match status" value="1"/>
</dbReference>